<evidence type="ECO:0000259" key="1">
    <source>
        <dbReference type="Pfam" id="PF01345"/>
    </source>
</evidence>
<evidence type="ECO:0000313" key="2">
    <source>
        <dbReference type="EMBL" id="CAB4922147.1"/>
    </source>
</evidence>
<dbReference type="EMBL" id="CAFBMK010000112">
    <property type="protein sequence ID" value="CAB4922147.1"/>
    <property type="molecule type" value="Genomic_DNA"/>
</dbReference>
<protein>
    <submittedName>
        <fullName evidence="2">Unannotated protein</fullName>
    </submittedName>
</protein>
<dbReference type="Pfam" id="PF01345">
    <property type="entry name" value="DUF11"/>
    <property type="match status" value="1"/>
</dbReference>
<name>A0A6J7HLV2_9ZZZZ</name>
<reference evidence="2" key="1">
    <citation type="submission" date="2020-05" db="EMBL/GenBank/DDBJ databases">
        <authorList>
            <person name="Chiriac C."/>
            <person name="Salcher M."/>
            <person name="Ghai R."/>
            <person name="Kavagutti S V."/>
        </authorList>
    </citation>
    <scope>NUCLEOTIDE SEQUENCE</scope>
</reference>
<sequence>MQSSRRRLALAATTGVLVVSGAGVALADGRCGAASCRSDVSVSGFAEPQPVKVGETSRLKFNIRNNGPDGTESTELKTTIPDGLRISRTLTYGGPQCSQSGQFVECKLGAFAAFQNMTVQVDVVGTRAQTFTIPANVYGYGSEDPNGGNGQVNVSLGVLSKSGSASSNAGGRLTVKDPQRVLRSGGVKVRVLTYASGTMRVRGRVYIGRGYVDLSKVVQGVRSGETKDVFLGTTPTVLRRIRAGLRGGKRLRTRISGSVGSRKMATEIHLRR</sequence>
<gene>
    <name evidence="2" type="ORF">UFOPK3564_01897</name>
</gene>
<accession>A0A6J7HLV2</accession>
<feature type="domain" description="DUF11" evidence="1">
    <location>
        <begin position="39"/>
        <end position="155"/>
    </location>
</feature>
<dbReference type="AlphaFoldDB" id="A0A6J7HLV2"/>
<proteinExistence type="predicted"/>
<organism evidence="2">
    <name type="scientific">freshwater metagenome</name>
    <dbReference type="NCBI Taxonomy" id="449393"/>
    <lineage>
        <taxon>unclassified sequences</taxon>
        <taxon>metagenomes</taxon>
        <taxon>ecological metagenomes</taxon>
    </lineage>
</organism>
<dbReference type="InterPro" id="IPR001434">
    <property type="entry name" value="OmcB-like_DUF11"/>
</dbReference>